<accession>A0A7K3QK78</accession>
<comment type="caution">
    <text evidence="2">The sequence shown here is derived from an EMBL/GenBank/DDBJ whole genome shotgun (WGS) entry which is preliminary data.</text>
</comment>
<name>A0A7K3QK78_9ACTN</name>
<reference evidence="2 3" key="1">
    <citation type="submission" date="2020-01" db="EMBL/GenBank/DDBJ databases">
        <title>Insect and environment-associated Actinomycetes.</title>
        <authorList>
            <person name="Currrie C."/>
            <person name="Chevrette M."/>
            <person name="Carlson C."/>
            <person name="Stubbendieck R."/>
            <person name="Wendt-Pienkowski E."/>
        </authorList>
    </citation>
    <scope>NUCLEOTIDE SEQUENCE [LARGE SCALE GENOMIC DNA]</scope>
    <source>
        <strain evidence="2 3">SID7754</strain>
    </source>
</reference>
<evidence type="ECO:0000313" key="3">
    <source>
        <dbReference type="Proteomes" id="UP000470520"/>
    </source>
</evidence>
<feature type="region of interest" description="Disordered" evidence="1">
    <location>
        <begin position="1"/>
        <end position="34"/>
    </location>
</feature>
<protein>
    <submittedName>
        <fullName evidence="2">Uncharacterized protein</fullName>
    </submittedName>
</protein>
<feature type="non-terminal residue" evidence="2">
    <location>
        <position position="1"/>
    </location>
</feature>
<proteinExistence type="predicted"/>
<gene>
    <name evidence="2" type="ORF">G3I21_00785</name>
</gene>
<feature type="non-terminal residue" evidence="2">
    <location>
        <position position="121"/>
    </location>
</feature>
<evidence type="ECO:0000313" key="2">
    <source>
        <dbReference type="EMBL" id="NEB90297.1"/>
    </source>
</evidence>
<organism evidence="2 3">
    <name type="scientific">Streptomyces bauhiniae</name>
    <dbReference type="NCBI Taxonomy" id="2340725"/>
    <lineage>
        <taxon>Bacteria</taxon>
        <taxon>Bacillati</taxon>
        <taxon>Actinomycetota</taxon>
        <taxon>Actinomycetes</taxon>
        <taxon>Kitasatosporales</taxon>
        <taxon>Streptomycetaceae</taxon>
        <taxon>Streptomyces</taxon>
    </lineage>
</organism>
<feature type="compositionally biased region" description="Low complexity" evidence="1">
    <location>
        <begin position="17"/>
        <end position="34"/>
    </location>
</feature>
<evidence type="ECO:0000256" key="1">
    <source>
        <dbReference type="SAM" id="MobiDB-lite"/>
    </source>
</evidence>
<feature type="compositionally biased region" description="Polar residues" evidence="1">
    <location>
        <begin position="1"/>
        <end position="16"/>
    </location>
</feature>
<dbReference type="EMBL" id="JAAGMR010000010">
    <property type="protein sequence ID" value="NEB90297.1"/>
    <property type="molecule type" value="Genomic_DNA"/>
</dbReference>
<feature type="region of interest" description="Disordered" evidence="1">
    <location>
        <begin position="67"/>
        <end position="121"/>
    </location>
</feature>
<sequence>APRTPGTTPTSAPHTSGATSAPRTPARPTPGTTPLVVARSVTLTGQPTPTATAKPSPYLNLLPARPLTLSTEGAPPIAAPAQRKSAERPVVPARWARETAGAQPSAPVQRAPRSPVAPAPS</sequence>
<dbReference type="Proteomes" id="UP000470520">
    <property type="component" value="Unassembled WGS sequence"/>
</dbReference>
<dbReference type="AlphaFoldDB" id="A0A7K3QK78"/>